<evidence type="ECO:0000313" key="9">
    <source>
        <dbReference type="EMBL" id="KIE58750.1"/>
    </source>
</evidence>
<evidence type="ECO:0000256" key="6">
    <source>
        <dbReference type="ARBA" id="ARBA00023136"/>
    </source>
</evidence>
<dbReference type="OrthoDB" id="9773221at2"/>
<dbReference type="STRING" id="1202785.A946_04820"/>
<keyword evidence="4 7" id="KW-0812">Transmembrane</keyword>
<proteinExistence type="inferred from homology"/>
<evidence type="ECO:0000313" key="10">
    <source>
        <dbReference type="EMBL" id="QDQ41852.1"/>
    </source>
</evidence>
<dbReference type="Gene3D" id="1.10.3720.10">
    <property type="entry name" value="MetI-like"/>
    <property type="match status" value="1"/>
</dbReference>
<dbReference type="GO" id="GO:0055085">
    <property type="term" value="P:transmembrane transport"/>
    <property type="evidence" value="ECO:0007669"/>
    <property type="project" value="InterPro"/>
</dbReference>
<feature type="transmembrane region" description="Helical" evidence="7">
    <location>
        <begin position="98"/>
        <end position="122"/>
    </location>
</feature>
<evidence type="ECO:0000313" key="12">
    <source>
        <dbReference type="Proteomes" id="UP000315925"/>
    </source>
</evidence>
<comment type="similarity">
    <text evidence="7">Belongs to the binding-protein-dependent transport system permease family.</text>
</comment>
<dbReference type="Proteomes" id="UP000315925">
    <property type="component" value="Chromosome"/>
</dbReference>
<dbReference type="PANTHER" id="PTHR43163">
    <property type="entry name" value="DIPEPTIDE TRANSPORT SYSTEM PERMEASE PROTEIN DPPB-RELATED"/>
    <property type="match status" value="1"/>
</dbReference>
<dbReference type="KEGG" id="mkc:kam1_604"/>
<reference evidence="9 11" key="1">
    <citation type="submission" date="2014-08" db="EMBL/GenBank/DDBJ databases">
        <title>Methylacidiphilum kamchatkense strain Kam1 draft genome sequence.</title>
        <authorList>
            <person name="Birkeland N.-K."/>
            <person name="Erikstad H.A."/>
        </authorList>
    </citation>
    <scope>NUCLEOTIDE SEQUENCE [LARGE SCALE GENOMIC DNA]</scope>
    <source>
        <strain evidence="9 11">Kam1</strain>
    </source>
</reference>
<feature type="transmembrane region" description="Helical" evidence="7">
    <location>
        <begin position="172"/>
        <end position="191"/>
    </location>
</feature>
<keyword evidence="5 7" id="KW-1133">Transmembrane helix</keyword>
<dbReference type="InterPro" id="IPR000515">
    <property type="entry name" value="MetI-like"/>
</dbReference>
<dbReference type="EMBL" id="JQNX01000003">
    <property type="protein sequence ID" value="KIE58750.1"/>
    <property type="molecule type" value="Genomic_DNA"/>
</dbReference>
<evidence type="ECO:0000256" key="7">
    <source>
        <dbReference type="RuleBase" id="RU363032"/>
    </source>
</evidence>
<dbReference type="Proteomes" id="UP000031594">
    <property type="component" value="Unassembled WGS sequence"/>
</dbReference>
<keyword evidence="3" id="KW-1003">Cell membrane</keyword>
<dbReference type="RefSeq" id="WP_039721209.1">
    <property type="nucleotide sequence ID" value="NZ_CP037899.1"/>
</dbReference>
<dbReference type="PROSITE" id="PS50928">
    <property type="entry name" value="ABC_TM1"/>
    <property type="match status" value="1"/>
</dbReference>
<accession>A0A0C1V4W6</accession>
<evidence type="ECO:0000256" key="4">
    <source>
        <dbReference type="ARBA" id="ARBA00022692"/>
    </source>
</evidence>
<feature type="transmembrane region" description="Helical" evidence="7">
    <location>
        <begin position="134"/>
        <end position="160"/>
    </location>
</feature>
<gene>
    <name evidence="9" type="ORF">A946_04820</name>
    <name evidence="10" type="ORF">kam1_604</name>
</gene>
<dbReference type="PANTHER" id="PTHR43163:SF6">
    <property type="entry name" value="DIPEPTIDE TRANSPORT SYSTEM PERMEASE PROTEIN DPPB-RELATED"/>
    <property type="match status" value="1"/>
</dbReference>
<comment type="subcellular location">
    <subcellularLocation>
        <location evidence="1 7">Cell membrane</location>
        <topology evidence="1 7">Multi-pass membrane protein</topology>
    </subcellularLocation>
</comment>
<dbReference type="CDD" id="cd06261">
    <property type="entry name" value="TM_PBP2"/>
    <property type="match status" value="1"/>
</dbReference>
<evidence type="ECO:0000259" key="8">
    <source>
        <dbReference type="PROSITE" id="PS50928"/>
    </source>
</evidence>
<dbReference type="AlphaFoldDB" id="A0A0C1V4W6"/>
<feature type="domain" description="ABC transmembrane type-1" evidence="8">
    <location>
        <begin position="94"/>
        <end position="291"/>
    </location>
</feature>
<keyword evidence="6 7" id="KW-0472">Membrane</keyword>
<feature type="transmembrane region" description="Helical" evidence="7">
    <location>
        <begin position="12"/>
        <end position="30"/>
    </location>
</feature>
<organism evidence="10 12">
    <name type="scientific">Methylacidiphilum kamchatkense Kam1</name>
    <dbReference type="NCBI Taxonomy" id="1202785"/>
    <lineage>
        <taxon>Bacteria</taxon>
        <taxon>Pseudomonadati</taxon>
        <taxon>Verrucomicrobiota</taxon>
        <taxon>Methylacidiphilae</taxon>
        <taxon>Methylacidiphilales</taxon>
        <taxon>Methylacidiphilaceae</taxon>
        <taxon>Methylacidiphilum (ex Ratnadevi et al. 2023)</taxon>
    </lineage>
</organism>
<feature type="transmembrane region" description="Helical" evidence="7">
    <location>
        <begin position="237"/>
        <end position="258"/>
    </location>
</feature>
<keyword evidence="2 7" id="KW-0813">Transport</keyword>
<dbReference type="EMBL" id="CP037899">
    <property type="protein sequence ID" value="QDQ41852.1"/>
    <property type="molecule type" value="Genomic_DNA"/>
</dbReference>
<evidence type="ECO:0000256" key="1">
    <source>
        <dbReference type="ARBA" id="ARBA00004651"/>
    </source>
</evidence>
<evidence type="ECO:0000256" key="5">
    <source>
        <dbReference type="ARBA" id="ARBA00022989"/>
    </source>
</evidence>
<keyword evidence="11" id="KW-1185">Reference proteome</keyword>
<name>A0A0C1V4W6_9BACT</name>
<feature type="transmembrane region" description="Helical" evidence="7">
    <location>
        <begin position="270"/>
        <end position="291"/>
    </location>
</feature>
<dbReference type="Pfam" id="PF19300">
    <property type="entry name" value="BPD_transp_1_N"/>
    <property type="match status" value="1"/>
</dbReference>
<dbReference type="InterPro" id="IPR035906">
    <property type="entry name" value="MetI-like_sf"/>
</dbReference>
<evidence type="ECO:0000256" key="2">
    <source>
        <dbReference type="ARBA" id="ARBA00022448"/>
    </source>
</evidence>
<reference evidence="10" key="2">
    <citation type="journal article" date="2019" name="BMC Genomics">
        <title>Complete genome sequence analysis of the thermoacidophilic verrucomicrobial methanotroph 'Candidatus Methylacidiphilum kamchatkense' strain Kam1 and comparison with its closest relatives.</title>
        <authorList>
            <person name="Kruse T."/>
            <person name="Ratnadevi C.M."/>
            <person name="Erikstad H.A."/>
            <person name="Birkeland N.K."/>
        </authorList>
    </citation>
    <scope>NUCLEOTIDE SEQUENCE</scope>
    <source>
        <strain evidence="10">Kam1</strain>
    </source>
</reference>
<protein>
    <submittedName>
        <fullName evidence="9">Peptide ABC transporter permease</fullName>
    </submittedName>
    <submittedName>
        <fullName evidence="10">Peptide/nickel transport system permease protein/oligopeptide transport system permease protein</fullName>
    </submittedName>
</protein>
<dbReference type="GO" id="GO:0005886">
    <property type="term" value="C:plasma membrane"/>
    <property type="evidence" value="ECO:0007669"/>
    <property type="project" value="UniProtKB-SubCell"/>
</dbReference>
<dbReference type="SUPFAM" id="SSF161098">
    <property type="entry name" value="MetI-like"/>
    <property type="match status" value="1"/>
</dbReference>
<dbReference type="Pfam" id="PF00528">
    <property type="entry name" value="BPD_transp_1"/>
    <property type="match status" value="1"/>
</dbReference>
<evidence type="ECO:0000256" key="3">
    <source>
        <dbReference type="ARBA" id="ARBA00022475"/>
    </source>
</evidence>
<evidence type="ECO:0000313" key="11">
    <source>
        <dbReference type="Proteomes" id="UP000031594"/>
    </source>
</evidence>
<sequence length="305" mass="33433">MFLYFIRRILSSLFVLFGIISLTFFLVRLAPGNPFSAERNISPAILRNLEARYKLSGSLLEQYKNYLLNLCHGDLMLSTRYRNRSVNEIIGQTLPVSITLGGCSFVLALAFGISSGCLSAFFWNKPFDKITQGITLMGISIPSFVLAPICVLVFAILLRLLPPAGWGSIEKIILPSFCLGIPYGCVVSRLTRSAMLEVLHSDYIRTAKAKGLNESSILFVHGLKAAASPIIAYSGPLAANLLTGSMVIEQIFGISGMGSFFVDGVLNRDVFLVSGVTLVYSLLLILFNLLADMLCLLFDKRIVLE</sequence>
<reference evidence="12" key="3">
    <citation type="submission" date="2019-03" db="EMBL/GenBank/DDBJ databases">
        <title>Complete genome of Methylacidiphilum kamchatkense Kam1.</title>
        <authorList>
            <person name="Kruse T."/>
            <person name="Murarilal Ratnadevi C."/>
            <person name="Erikstad H.-A."/>
            <person name="Birkeland N.-K."/>
        </authorList>
    </citation>
    <scope>NUCLEOTIDE SEQUENCE [LARGE SCALE GENOMIC DNA]</scope>
    <source>
        <strain evidence="12">kam1</strain>
    </source>
</reference>
<dbReference type="InterPro" id="IPR045621">
    <property type="entry name" value="BPD_transp_1_N"/>
</dbReference>